<organism evidence="2 3">
    <name type="scientific">Gordonia phosphorivorans</name>
    <dbReference type="NCBI Taxonomy" id="1056982"/>
    <lineage>
        <taxon>Bacteria</taxon>
        <taxon>Bacillati</taxon>
        <taxon>Actinomycetota</taxon>
        <taxon>Actinomycetes</taxon>
        <taxon>Mycobacteriales</taxon>
        <taxon>Gordoniaceae</taxon>
        <taxon>Gordonia</taxon>
    </lineage>
</organism>
<dbReference type="Proteomes" id="UP001589783">
    <property type="component" value="Unassembled WGS sequence"/>
</dbReference>
<evidence type="ECO:0000256" key="1">
    <source>
        <dbReference type="SAM" id="Phobius"/>
    </source>
</evidence>
<gene>
    <name evidence="2" type="ORF">ACFFJD_08720</name>
</gene>
<keyword evidence="3" id="KW-1185">Reference proteome</keyword>
<accession>A0ABV6H7S2</accession>
<feature type="transmembrane region" description="Helical" evidence="1">
    <location>
        <begin position="149"/>
        <end position="170"/>
    </location>
</feature>
<evidence type="ECO:0000313" key="2">
    <source>
        <dbReference type="EMBL" id="MFC0314933.1"/>
    </source>
</evidence>
<dbReference type="NCBIfam" id="TIGR03931">
    <property type="entry name" value="T7SS_Rv3446c"/>
    <property type="match status" value="1"/>
</dbReference>
<keyword evidence="1" id="KW-0812">Transmembrane</keyword>
<sequence>MTAPAVSAADRVLRIAASHADAAAETCVVIEELLVPGEPAGWGPPLWRALVLRRPHGVWQVVRSAADELGTELPEELCELGRTADLVLVDGPQPTELTAQLARALPGRRVAQVDPVLVARHGDRYVPRTSLDFGFPPPPEPSRRRGPRLLVAAVVVVVVALGLVGVVARWPRQAAADVAAARVGPVEVTVPGGWRRTELSGDRPDDGRGLRAVFAAGEDGRRLIVVVTALRAGSDRAAVAASLAHRIAQRGDEVVVEFAASSTYGGRQVISYREAPVSGAAVRWYVVVDGGLQISVGCQEGTGGHRIDEACRRAVGSARIVGG</sequence>
<proteinExistence type="predicted"/>
<dbReference type="RefSeq" id="WP_382363172.1">
    <property type="nucleotide sequence ID" value="NZ_JBHLWV010000019.1"/>
</dbReference>
<dbReference type="EMBL" id="JBHLWV010000019">
    <property type="protein sequence ID" value="MFC0314933.1"/>
    <property type="molecule type" value="Genomic_DNA"/>
</dbReference>
<keyword evidence="1" id="KW-1133">Transmembrane helix</keyword>
<dbReference type="InterPro" id="IPR023840">
    <property type="entry name" value="T7SS_Rv3446c"/>
</dbReference>
<reference evidence="2 3" key="1">
    <citation type="submission" date="2024-09" db="EMBL/GenBank/DDBJ databases">
        <authorList>
            <person name="Sun Q."/>
            <person name="Mori K."/>
        </authorList>
    </citation>
    <scope>NUCLEOTIDE SEQUENCE [LARGE SCALE GENOMIC DNA]</scope>
    <source>
        <strain evidence="2 3">CCM 7957</strain>
    </source>
</reference>
<protein>
    <submittedName>
        <fullName evidence="2">Type VII secretion-associated protein</fullName>
    </submittedName>
</protein>
<name>A0ABV6H7S2_9ACTN</name>
<evidence type="ECO:0000313" key="3">
    <source>
        <dbReference type="Proteomes" id="UP001589783"/>
    </source>
</evidence>
<comment type="caution">
    <text evidence="2">The sequence shown here is derived from an EMBL/GenBank/DDBJ whole genome shotgun (WGS) entry which is preliminary data.</text>
</comment>
<keyword evidence="1" id="KW-0472">Membrane</keyword>